<accession>A0A183UHD3</accession>
<reference evidence="3 4" key="2">
    <citation type="submission" date="2018-11" db="EMBL/GenBank/DDBJ databases">
        <authorList>
            <consortium name="Pathogen Informatics"/>
        </authorList>
    </citation>
    <scope>NUCLEOTIDE SEQUENCE [LARGE SCALE GENOMIC DNA]</scope>
</reference>
<feature type="domain" description="Acyltransferase 3" evidence="2">
    <location>
        <begin position="287"/>
        <end position="661"/>
    </location>
</feature>
<keyword evidence="1" id="KW-0812">Transmembrane</keyword>
<feature type="transmembrane region" description="Helical" evidence="1">
    <location>
        <begin position="286"/>
        <end position="305"/>
    </location>
</feature>
<proteinExistence type="predicted"/>
<evidence type="ECO:0000313" key="3">
    <source>
        <dbReference type="EMBL" id="VDM39224.1"/>
    </source>
</evidence>
<keyword evidence="1" id="KW-1133">Transmembrane helix</keyword>
<dbReference type="InterPro" id="IPR052728">
    <property type="entry name" value="O2_lipid_transport_reg"/>
</dbReference>
<dbReference type="EMBL" id="UYWY01019782">
    <property type="protein sequence ID" value="VDM39224.1"/>
    <property type="molecule type" value="Genomic_DNA"/>
</dbReference>
<feature type="transmembrane region" description="Helical" evidence="1">
    <location>
        <begin position="655"/>
        <end position="676"/>
    </location>
</feature>
<evidence type="ECO:0000313" key="5">
    <source>
        <dbReference type="WBParaSite" id="TCNE_0000790301-mRNA-1"/>
    </source>
</evidence>
<dbReference type="WBParaSite" id="TCNE_0000790301-mRNA-1">
    <property type="protein sequence ID" value="TCNE_0000790301-mRNA-1"/>
    <property type="gene ID" value="TCNE_0000790301"/>
</dbReference>
<evidence type="ECO:0000259" key="2">
    <source>
        <dbReference type="Pfam" id="PF01757"/>
    </source>
</evidence>
<name>A0A183UHD3_TOXCA</name>
<feature type="transmembrane region" description="Helical" evidence="1">
    <location>
        <begin position="211"/>
        <end position="237"/>
    </location>
</feature>
<feature type="transmembrane region" description="Helical" evidence="1">
    <location>
        <begin position="621"/>
        <end position="643"/>
    </location>
</feature>
<dbReference type="GO" id="GO:0016747">
    <property type="term" value="F:acyltransferase activity, transferring groups other than amino-acyl groups"/>
    <property type="evidence" value="ECO:0007669"/>
    <property type="project" value="InterPro"/>
</dbReference>
<organism evidence="4 5">
    <name type="scientific">Toxocara canis</name>
    <name type="common">Canine roundworm</name>
    <dbReference type="NCBI Taxonomy" id="6265"/>
    <lineage>
        <taxon>Eukaryota</taxon>
        <taxon>Metazoa</taxon>
        <taxon>Ecdysozoa</taxon>
        <taxon>Nematoda</taxon>
        <taxon>Chromadorea</taxon>
        <taxon>Rhabditida</taxon>
        <taxon>Spirurina</taxon>
        <taxon>Ascaridomorpha</taxon>
        <taxon>Ascaridoidea</taxon>
        <taxon>Toxocaridae</taxon>
        <taxon>Toxocara</taxon>
    </lineage>
</organism>
<reference evidence="5" key="1">
    <citation type="submission" date="2016-06" db="UniProtKB">
        <authorList>
            <consortium name="WormBaseParasite"/>
        </authorList>
    </citation>
    <scope>IDENTIFICATION</scope>
</reference>
<dbReference type="PANTHER" id="PTHR11161:SF70">
    <property type="entry name" value="ACYLTRANSFERASE 3 DOMAIN-CONTAINING PROTEIN"/>
    <property type="match status" value="1"/>
</dbReference>
<feature type="transmembrane region" description="Helical" evidence="1">
    <location>
        <begin position="579"/>
        <end position="600"/>
    </location>
</feature>
<gene>
    <name evidence="3" type="ORF">TCNE_LOCUS7903</name>
</gene>
<dbReference type="PANTHER" id="PTHR11161">
    <property type="entry name" value="O-ACYLTRANSFERASE"/>
    <property type="match status" value="1"/>
</dbReference>
<evidence type="ECO:0000313" key="4">
    <source>
        <dbReference type="Proteomes" id="UP000050794"/>
    </source>
</evidence>
<dbReference type="Proteomes" id="UP000050794">
    <property type="component" value="Unassembled WGS sequence"/>
</dbReference>
<feature type="transmembrane region" description="Helical" evidence="1">
    <location>
        <begin position="517"/>
        <end position="533"/>
    </location>
</feature>
<dbReference type="InterPro" id="IPR002656">
    <property type="entry name" value="Acyl_transf_3_dom"/>
</dbReference>
<feature type="transmembrane region" description="Helical" evidence="1">
    <location>
        <begin position="545"/>
        <end position="567"/>
    </location>
</feature>
<feature type="transmembrane region" description="Helical" evidence="1">
    <location>
        <begin position="433"/>
        <end position="451"/>
    </location>
</feature>
<feature type="transmembrane region" description="Helical" evidence="1">
    <location>
        <begin position="378"/>
        <end position="398"/>
    </location>
</feature>
<dbReference type="AlphaFoldDB" id="A0A183UHD3"/>
<feature type="transmembrane region" description="Helical" evidence="1">
    <location>
        <begin position="458"/>
        <end position="481"/>
    </location>
</feature>
<dbReference type="Pfam" id="PF01757">
    <property type="entry name" value="Acyl_transf_3"/>
    <property type="match status" value="1"/>
</dbReference>
<keyword evidence="1" id="KW-0472">Membrane</keyword>
<protein>
    <submittedName>
        <fullName evidence="5">Acyl_transf_3 domain-containing protein</fullName>
    </submittedName>
</protein>
<evidence type="ECO:0000256" key="1">
    <source>
        <dbReference type="SAM" id="Phobius"/>
    </source>
</evidence>
<keyword evidence="4" id="KW-1185">Reference proteome</keyword>
<sequence length="712" mass="82662">MERMFDSYNIFCWHTMGVSMMLLRGVVILLTVNEVRARLYDIDESLPRIFFNRFRNYSIQEDCRKRLAQRKRYHCEDTALNPLKRHEGCFMEAFCQQGQFQFSKLSGGNSLEGTLSSFSVGRYDELLSEDRWLHNMLQCFASSERLKEQSAFCYGYDSSLVASSAVVLGVCIPSNCIHDRFQLLEEWGLLSVNQSVMGYASCMNSRRERPWYFSGAPMMQVTIVVALLLLTFIATLLDRNLSAKQRSCPASTSTATQLLLSFSLPRNLHKLIEFPKNPISTVTCMFGVRVISMIWTLIGHCFAWIQDLKNDLSNGFFNVTITNFTLSVDTFFVLSATLTSYSYFQKQLKQAEGFRPYQTWWEWLAEWLKFYRHRIIRLWPAYLYALSTVTFLFSAVHWHPMWEPSDPAVQCRLHGWQNVLFVNSLFGNQCMGWTWYISTEFLFYLISPIFLISLNKSLWLGCALSLTTIIFSSLLMSLLIIQHDYPPSPIPYNQPSIFKGAFMQHIDAYYIKPQYRIGPYIVGIILGYMLADMQKWKRRRITDRVELQWLLWSVCVVFGFVSLYGFYPVMQGWNWRWYYVIYGGVHRTVWACAVAVLIYMCHTDQGGFLNAILSARVFLPLSTLCYSVYLIHLVMVFAVFLLVPFPITYTGKLPILIFCLAQLALSFFSALFITMLSEFPVLNIEKVLLQWSSERAQNNALKAYPLILNNKN</sequence>